<dbReference type="InParanoid" id="A0A5C3PPT8"/>
<keyword evidence="2" id="KW-1185">Reference proteome</keyword>
<gene>
    <name evidence="1" type="ORF">K466DRAFT_88112</name>
</gene>
<dbReference type="AlphaFoldDB" id="A0A5C3PPT8"/>
<reference evidence="1 2" key="1">
    <citation type="journal article" date="2019" name="Nat. Ecol. Evol.">
        <title>Megaphylogeny resolves global patterns of mushroom evolution.</title>
        <authorList>
            <person name="Varga T."/>
            <person name="Krizsan K."/>
            <person name="Foldi C."/>
            <person name="Dima B."/>
            <person name="Sanchez-Garcia M."/>
            <person name="Sanchez-Ramirez S."/>
            <person name="Szollosi G.J."/>
            <person name="Szarkandi J.G."/>
            <person name="Papp V."/>
            <person name="Albert L."/>
            <person name="Andreopoulos W."/>
            <person name="Angelini C."/>
            <person name="Antonin V."/>
            <person name="Barry K.W."/>
            <person name="Bougher N.L."/>
            <person name="Buchanan P."/>
            <person name="Buyck B."/>
            <person name="Bense V."/>
            <person name="Catcheside P."/>
            <person name="Chovatia M."/>
            <person name="Cooper J."/>
            <person name="Damon W."/>
            <person name="Desjardin D."/>
            <person name="Finy P."/>
            <person name="Geml J."/>
            <person name="Haridas S."/>
            <person name="Hughes K."/>
            <person name="Justo A."/>
            <person name="Karasinski D."/>
            <person name="Kautmanova I."/>
            <person name="Kiss B."/>
            <person name="Kocsube S."/>
            <person name="Kotiranta H."/>
            <person name="LaButti K.M."/>
            <person name="Lechner B.E."/>
            <person name="Liimatainen K."/>
            <person name="Lipzen A."/>
            <person name="Lukacs Z."/>
            <person name="Mihaltcheva S."/>
            <person name="Morgado L.N."/>
            <person name="Niskanen T."/>
            <person name="Noordeloos M.E."/>
            <person name="Ohm R.A."/>
            <person name="Ortiz-Santana B."/>
            <person name="Ovrebo C."/>
            <person name="Racz N."/>
            <person name="Riley R."/>
            <person name="Savchenko A."/>
            <person name="Shiryaev A."/>
            <person name="Soop K."/>
            <person name="Spirin V."/>
            <person name="Szebenyi C."/>
            <person name="Tomsovsky M."/>
            <person name="Tulloss R.E."/>
            <person name="Uehling J."/>
            <person name="Grigoriev I.V."/>
            <person name="Vagvolgyi C."/>
            <person name="Papp T."/>
            <person name="Martin F.M."/>
            <person name="Miettinen O."/>
            <person name="Hibbett D.S."/>
            <person name="Nagy L.G."/>
        </authorList>
    </citation>
    <scope>NUCLEOTIDE SEQUENCE [LARGE SCALE GENOMIC DNA]</scope>
    <source>
        <strain evidence="1 2">HHB13444</strain>
    </source>
</reference>
<protein>
    <submittedName>
        <fullName evidence="1">Uncharacterized protein</fullName>
    </submittedName>
</protein>
<evidence type="ECO:0000313" key="1">
    <source>
        <dbReference type="EMBL" id="TFK88043.1"/>
    </source>
</evidence>
<sequence>MSAVFGSAYTLVSSSTFCDVIQSDLARTTSIALLSYTHRNWKTCLGLASEKCSGSRRRTQFDSFHCVGELDRSCPKGTEKGRRKIICGPGLRQVVRQTRRDFPGKLPALMHITIPKPRHNVNSDPFIVHNTPGHGVPRTLITHRRSPAPTHDAEEASQCPRRHADQKLGQHATELPLVFNVQAVNGQRKLLRCVGIPRLSARTSGL</sequence>
<dbReference type="EMBL" id="ML211128">
    <property type="protein sequence ID" value="TFK88043.1"/>
    <property type="molecule type" value="Genomic_DNA"/>
</dbReference>
<evidence type="ECO:0000313" key="2">
    <source>
        <dbReference type="Proteomes" id="UP000308197"/>
    </source>
</evidence>
<dbReference type="Proteomes" id="UP000308197">
    <property type="component" value="Unassembled WGS sequence"/>
</dbReference>
<accession>A0A5C3PPT8</accession>
<proteinExistence type="predicted"/>
<organism evidence="1 2">
    <name type="scientific">Polyporus arcularius HHB13444</name>
    <dbReference type="NCBI Taxonomy" id="1314778"/>
    <lineage>
        <taxon>Eukaryota</taxon>
        <taxon>Fungi</taxon>
        <taxon>Dikarya</taxon>
        <taxon>Basidiomycota</taxon>
        <taxon>Agaricomycotina</taxon>
        <taxon>Agaricomycetes</taxon>
        <taxon>Polyporales</taxon>
        <taxon>Polyporaceae</taxon>
        <taxon>Polyporus</taxon>
    </lineage>
</organism>
<name>A0A5C3PPT8_9APHY</name>